<dbReference type="AlphaFoldDB" id="A0A4R8WXF4"/>
<reference evidence="2 3" key="1">
    <citation type="submission" date="2019-03" db="EMBL/GenBank/DDBJ databases">
        <title>Genomics of glacier-inhabiting Cryobacterium strains.</title>
        <authorList>
            <person name="Liu Q."/>
            <person name="Xin Y.-H."/>
        </authorList>
    </citation>
    <scope>NUCLEOTIDE SEQUENCE [LARGE SCALE GENOMIC DNA]</scope>
    <source>
        <strain evidence="2 3">MDT1-3</strain>
    </source>
</reference>
<dbReference type="InterPro" id="IPR004360">
    <property type="entry name" value="Glyas_Fos-R_dOase_dom"/>
</dbReference>
<dbReference type="InterPro" id="IPR029068">
    <property type="entry name" value="Glyas_Bleomycin-R_OHBP_Dase"/>
</dbReference>
<comment type="caution">
    <text evidence="2">The sequence shown here is derived from an EMBL/GenBank/DDBJ whole genome shotgun (WGS) entry which is preliminary data.</text>
</comment>
<dbReference type="PROSITE" id="PS51819">
    <property type="entry name" value="VOC"/>
    <property type="match status" value="2"/>
</dbReference>
<dbReference type="Gene3D" id="3.10.180.10">
    <property type="entry name" value="2,3-Dihydroxybiphenyl 1,2-Dioxygenase, domain 1"/>
    <property type="match status" value="2"/>
</dbReference>
<dbReference type="PANTHER" id="PTHR33993">
    <property type="entry name" value="GLYOXALASE-RELATED"/>
    <property type="match status" value="1"/>
</dbReference>
<keyword evidence="3" id="KW-1185">Reference proteome</keyword>
<dbReference type="Pfam" id="PF00903">
    <property type="entry name" value="Glyoxalase"/>
    <property type="match status" value="2"/>
</dbReference>
<evidence type="ECO:0000259" key="1">
    <source>
        <dbReference type="PROSITE" id="PS51819"/>
    </source>
</evidence>
<gene>
    <name evidence="2" type="ORF">E3O19_02680</name>
</gene>
<feature type="domain" description="VOC" evidence="1">
    <location>
        <begin position="11"/>
        <end position="125"/>
    </location>
</feature>
<dbReference type="RefSeq" id="WP_134565077.1">
    <property type="nucleotide sequence ID" value="NZ_SOFP01000011.1"/>
</dbReference>
<organism evidence="2 3">
    <name type="scientific">Cryobacterium algoritolerans</name>
    <dbReference type="NCBI Taxonomy" id="1259184"/>
    <lineage>
        <taxon>Bacteria</taxon>
        <taxon>Bacillati</taxon>
        <taxon>Actinomycetota</taxon>
        <taxon>Actinomycetes</taxon>
        <taxon>Micrococcales</taxon>
        <taxon>Microbacteriaceae</taxon>
        <taxon>Cryobacterium</taxon>
    </lineage>
</organism>
<evidence type="ECO:0000313" key="2">
    <source>
        <dbReference type="EMBL" id="TFC19553.1"/>
    </source>
</evidence>
<dbReference type="OrthoDB" id="9793039at2"/>
<dbReference type="SUPFAM" id="SSF54593">
    <property type="entry name" value="Glyoxalase/Bleomycin resistance protein/Dihydroxybiphenyl dioxygenase"/>
    <property type="match status" value="2"/>
</dbReference>
<dbReference type="InterPro" id="IPR052164">
    <property type="entry name" value="Anthracycline_SecMetBiosynth"/>
</dbReference>
<sequence>MPARDATRFGEPCWADLVTSDPDGAREFYGRLFGWSAVRSDLAGSEYVTFRRGDADVAGMAVQMPGSQTPDAWSIYLAVEDVDATTEAARSAGGQVLSAPLTIGSMGRMSILMDPSGAPVGLWQPLDFAGFGLIGEAGTPVWHELNTLDYRAAVAFYETVFGWKPVVLSDTDEFRYSTIGAEGAMVAGIFDASAHLPVGVPSHWQLYLGVRDVRSAADLVTQLGGTVLHEPWESEFGTFARVSDRTGAMFVLGSVDQATDQSAAT</sequence>
<dbReference type="EMBL" id="SOFP01000011">
    <property type="protein sequence ID" value="TFC19553.1"/>
    <property type="molecule type" value="Genomic_DNA"/>
</dbReference>
<dbReference type="PANTHER" id="PTHR33993:SF10">
    <property type="entry name" value="CONSERVED PROTEIN"/>
    <property type="match status" value="1"/>
</dbReference>
<protein>
    <submittedName>
        <fullName evidence="2">VOC family protein</fullName>
    </submittedName>
</protein>
<dbReference type="Proteomes" id="UP000298412">
    <property type="component" value="Unassembled WGS sequence"/>
</dbReference>
<accession>A0A4R8WXF4</accession>
<proteinExistence type="predicted"/>
<feature type="domain" description="VOC" evidence="1">
    <location>
        <begin position="139"/>
        <end position="255"/>
    </location>
</feature>
<dbReference type="InterPro" id="IPR037523">
    <property type="entry name" value="VOC_core"/>
</dbReference>
<name>A0A4R8WXF4_9MICO</name>
<evidence type="ECO:0000313" key="3">
    <source>
        <dbReference type="Proteomes" id="UP000298412"/>
    </source>
</evidence>
<dbReference type="CDD" id="cd07247">
    <property type="entry name" value="SgaA_N_like"/>
    <property type="match status" value="2"/>
</dbReference>